<dbReference type="AlphaFoldDB" id="A0AAV5NTV3"/>
<dbReference type="PANTHER" id="PTHR33387">
    <property type="entry name" value="RMLC-LIKE JELLY ROLL FOLD PROTEIN"/>
    <property type="match status" value="1"/>
</dbReference>
<gene>
    <name evidence="2" type="ORF">GCM10007932_28020</name>
</gene>
<evidence type="ECO:0000313" key="2">
    <source>
        <dbReference type="EMBL" id="GLQ73442.1"/>
    </source>
</evidence>
<evidence type="ECO:0000313" key="3">
    <source>
        <dbReference type="Proteomes" id="UP001156690"/>
    </source>
</evidence>
<dbReference type="InterPro" id="IPR039935">
    <property type="entry name" value="YML079W-like"/>
</dbReference>
<protein>
    <recommendedName>
        <fullName evidence="1">DUF985 domain-containing protein</fullName>
    </recommendedName>
</protein>
<dbReference type="RefSeq" id="WP_126607930.1">
    <property type="nucleotide sequence ID" value="NZ_AP025144.1"/>
</dbReference>
<dbReference type="CDD" id="cd06121">
    <property type="entry name" value="cupin_YML079wp"/>
    <property type="match status" value="1"/>
</dbReference>
<dbReference type="Proteomes" id="UP001156690">
    <property type="component" value="Unassembled WGS sequence"/>
</dbReference>
<sequence>MKGAEYWLDHLKLEAIELGGFFGEGEASDEVIPQQALPDRFQSDRRFYSNNYYMLARDLASPTPSTRLALHQLNQDEQWFFLQGAALKLYLFLSNGEFKEITVGDKLELDQVLLCSAPHNTWFGAELQDDSDFALCACSLAPGWDPEDSITPTESDIQQLISDYPDQADIIKRLAFGAKS</sequence>
<dbReference type="Gene3D" id="2.60.120.10">
    <property type="entry name" value="Jelly Rolls"/>
    <property type="match status" value="1"/>
</dbReference>
<name>A0AAV5NTV3_9VIBR</name>
<keyword evidence="3" id="KW-1185">Reference proteome</keyword>
<reference evidence="3" key="1">
    <citation type="journal article" date="2019" name="Int. J. Syst. Evol. Microbiol.">
        <title>The Global Catalogue of Microorganisms (GCM) 10K type strain sequencing project: providing services to taxonomists for standard genome sequencing and annotation.</title>
        <authorList>
            <consortium name="The Broad Institute Genomics Platform"/>
            <consortium name="The Broad Institute Genome Sequencing Center for Infectious Disease"/>
            <person name="Wu L."/>
            <person name="Ma J."/>
        </authorList>
    </citation>
    <scope>NUCLEOTIDE SEQUENCE [LARGE SCALE GENOMIC DNA]</scope>
    <source>
        <strain evidence="3">NBRC 15640</strain>
    </source>
</reference>
<dbReference type="SUPFAM" id="SSF51182">
    <property type="entry name" value="RmlC-like cupins"/>
    <property type="match status" value="1"/>
</dbReference>
<dbReference type="Pfam" id="PF06172">
    <property type="entry name" value="Cupin_5"/>
    <property type="match status" value="1"/>
</dbReference>
<dbReference type="EMBL" id="BSNX01000030">
    <property type="protein sequence ID" value="GLQ73442.1"/>
    <property type="molecule type" value="Genomic_DNA"/>
</dbReference>
<feature type="domain" description="DUF985" evidence="1">
    <location>
        <begin position="5"/>
        <end position="148"/>
    </location>
</feature>
<evidence type="ECO:0000259" key="1">
    <source>
        <dbReference type="Pfam" id="PF06172"/>
    </source>
</evidence>
<accession>A0AAV5NTV3</accession>
<comment type="caution">
    <text evidence="2">The sequence shown here is derived from an EMBL/GenBank/DDBJ whole genome shotgun (WGS) entry which is preliminary data.</text>
</comment>
<dbReference type="InterPro" id="IPR014710">
    <property type="entry name" value="RmlC-like_jellyroll"/>
</dbReference>
<dbReference type="InterPro" id="IPR009327">
    <property type="entry name" value="Cupin_DUF985"/>
</dbReference>
<dbReference type="PANTHER" id="PTHR33387:SF3">
    <property type="entry name" value="DUF985 DOMAIN-CONTAINING PROTEIN"/>
    <property type="match status" value="1"/>
</dbReference>
<organism evidence="2 3">
    <name type="scientific">Vibrio penaeicida</name>
    <dbReference type="NCBI Taxonomy" id="104609"/>
    <lineage>
        <taxon>Bacteria</taxon>
        <taxon>Pseudomonadati</taxon>
        <taxon>Pseudomonadota</taxon>
        <taxon>Gammaproteobacteria</taxon>
        <taxon>Vibrionales</taxon>
        <taxon>Vibrionaceae</taxon>
        <taxon>Vibrio</taxon>
    </lineage>
</organism>
<dbReference type="InterPro" id="IPR011051">
    <property type="entry name" value="RmlC_Cupin_sf"/>
</dbReference>
<proteinExistence type="predicted"/>